<evidence type="ECO:0000313" key="2">
    <source>
        <dbReference type="EMBL" id="MBB4173048.1"/>
    </source>
</evidence>
<dbReference type="AlphaFoldDB" id="A0A7W6Q2Z6"/>
<evidence type="ECO:0000256" key="1">
    <source>
        <dbReference type="SAM" id="Phobius"/>
    </source>
</evidence>
<name>A0A7W6Q2Z6_9RHOB</name>
<dbReference type="OrthoDB" id="7867070at2"/>
<feature type="transmembrane region" description="Helical" evidence="1">
    <location>
        <begin position="39"/>
        <end position="59"/>
    </location>
</feature>
<keyword evidence="1" id="KW-1133">Transmembrane helix</keyword>
<organism evidence="2 3">
    <name type="scientific">Sulfitobacter noctilucicola</name>
    <dbReference type="NCBI Taxonomy" id="1342301"/>
    <lineage>
        <taxon>Bacteria</taxon>
        <taxon>Pseudomonadati</taxon>
        <taxon>Pseudomonadota</taxon>
        <taxon>Alphaproteobacteria</taxon>
        <taxon>Rhodobacterales</taxon>
        <taxon>Roseobacteraceae</taxon>
        <taxon>Sulfitobacter</taxon>
    </lineage>
</organism>
<reference evidence="2 3" key="1">
    <citation type="submission" date="2020-08" db="EMBL/GenBank/DDBJ databases">
        <title>Genomic Encyclopedia of Type Strains, Phase IV (KMG-IV): sequencing the most valuable type-strain genomes for metagenomic binning, comparative biology and taxonomic classification.</title>
        <authorList>
            <person name="Goeker M."/>
        </authorList>
    </citation>
    <scope>NUCLEOTIDE SEQUENCE [LARGE SCALE GENOMIC DNA]</scope>
    <source>
        <strain evidence="2 3">DSM 101015</strain>
    </source>
</reference>
<accession>A0A7W6Q2Z6</accession>
<keyword evidence="1" id="KW-0472">Membrane</keyword>
<protein>
    <submittedName>
        <fullName evidence="2">Uncharacterized protein</fullName>
    </submittedName>
</protein>
<comment type="caution">
    <text evidence="2">The sequence shown here is derived from an EMBL/GenBank/DDBJ whole genome shotgun (WGS) entry which is preliminary data.</text>
</comment>
<keyword evidence="1" id="KW-0812">Transmembrane</keyword>
<proteinExistence type="predicted"/>
<evidence type="ECO:0000313" key="3">
    <source>
        <dbReference type="Proteomes" id="UP000565745"/>
    </source>
</evidence>
<dbReference type="RefSeq" id="WP_025054874.1">
    <property type="nucleotide sequence ID" value="NZ_JACIFU010000001.1"/>
</dbReference>
<dbReference type="EMBL" id="JACIFU010000001">
    <property type="protein sequence ID" value="MBB4173048.1"/>
    <property type="molecule type" value="Genomic_DNA"/>
</dbReference>
<dbReference type="Proteomes" id="UP000565745">
    <property type="component" value="Unassembled WGS sequence"/>
</dbReference>
<gene>
    <name evidence="2" type="ORF">GGR93_000809</name>
</gene>
<feature type="transmembrane region" description="Helical" evidence="1">
    <location>
        <begin position="98"/>
        <end position="115"/>
    </location>
</feature>
<keyword evidence="3" id="KW-1185">Reference proteome</keyword>
<sequence>MFLIGLSFIANIVITAAVSLGIWRNHPGMTEIYGPDAPARRILACIYTTIGLISLYGFIQMCLGNTETARTIGFTLFPLQIIYKLMTARALWIMHPVVLANLGVAALLALTLLGAV</sequence>